<proteinExistence type="predicted"/>
<dbReference type="GO" id="GO:0008168">
    <property type="term" value="F:methyltransferase activity"/>
    <property type="evidence" value="ECO:0007669"/>
    <property type="project" value="UniProtKB-KW"/>
</dbReference>
<sequence length="200" mass="21966">MHPEDILPTYARVAQGFARHRDKTLFERRWLDRMLAHAIGRRVLDLGCGPGKPIATYLSERRAQVTGVDGAAEMVALFRAALPGAEAIEADMRGLSLGRRFDAILAWNSFFHLSAADQRAMFPTFAMHAAPRAVLMFTSGSDEGEAIGEVEGETVYHASLSPAEYRALLSDNGFSVIDFAPEDPACRGHTIWLARYTAIS</sequence>
<dbReference type="InterPro" id="IPR041698">
    <property type="entry name" value="Methyltransf_25"/>
</dbReference>
<dbReference type="Gene3D" id="3.40.50.150">
    <property type="entry name" value="Vaccinia Virus protein VP39"/>
    <property type="match status" value="1"/>
</dbReference>
<dbReference type="InterPro" id="IPR029063">
    <property type="entry name" value="SAM-dependent_MTases_sf"/>
</dbReference>
<accession>A0A840CDE1</accession>
<dbReference type="SUPFAM" id="SSF53335">
    <property type="entry name" value="S-adenosyl-L-methionine-dependent methyltransferases"/>
    <property type="match status" value="1"/>
</dbReference>
<evidence type="ECO:0000256" key="1">
    <source>
        <dbReference type="ARBA" id="ARBA00022603"/>
    </source>
</evidence>
<name>A0A840CDE1_9RHOB</name>
<keyword evidence="2 4" id="KW-0808">Transferase</keyword>
<dbReference type="CDD" id="cd02440">
    <property type="entry name" value="AdoMet_MTases"/>
    <property type="match status" value="1"/>
</dbReference>
<evidence type="ECO:0000313" key="4">
    <source>
        <dbReference type="EMBL" id="MBB4023220.1"/>
    </source>
</evidence>
<comment type="caution">
    <text evidence="4">The sequence shown here is derived from an EMBL/GenBank/DDBJ whole genome shotgun (WGS) entry which is preliminary data.</text>
</comment>
<reference evidence="4" key="1">
    <citation type="submission" date="2020-08" db="EMBL/GenBank/DDBJ databases">
        <title>Genomic Encyclopedia of Type Strains, Phase IV (KMG-IV): sequencing the most valuable type-strain genomes for metagenomic binning, comparative biology and taxonomic classification.</title>
        <authorList>
            <person name="Goeker M."/>
        </authorList>
    </citation>
    <scope>NUCLEOTIDE SEQUENCE [LARGE SCALE GENOMIC DNA]</scope>
    <source>
        <strain evidence="4">DSM 105040</strain>
    </source>
</reference>
<keyword evidence="1 4" id="KW-0489">Methyltransferase</keyword>
<dbReference type="AlphaFoldDB" id="A0A840CDE1"/>
<gene>
    <name evidence="4" type="ORF">GGR17_003042</name>
</gene>
<dbReference type="RefSeq" id="WP_054539174.1">
    <property type="nucleotide sequence ID" value="NZ_JACIEQ010000004.1"/>
</dbReference>
<dbReference type="Proteomes" id="UP000585681">
    <property type="component" value="Unassembled WGS sequence"/>
</dbReference>
<dbReference type="EMBL" id="JACIEQ010000004">
    <property type="protein sequence ID" value="MBB4023220.1"/>
    <property type="molecule type" value="Genomic_DNA"/>
</dbReference>
<dbReference type="Pfam" id="PF13649">
    <property type="entry name" value="Methyltransf_25"/>
    <property type="match status" value="1"/>
</dbReference>
<evidence type="ECO:0000259" key="3">
    <source>
        <dbReference type="Pfam" id="PF13649"/>
    </source>
</evidence>
<evidence type="ECO:0000313" key="5">
    <source>
        <dbReference type="Proteomes" id="UP000585681"/>
    </source>
</evidence>
<dbReference type="PANTHER" id="PTHR43861">
    <property type="entry name" value="TRANS-ACONITATE 2-METHYLTRANSFERASE-RELATED"/>
    <property type="match status" value="1"/>
</dbReference>
<dbReference type="GO" id="GO:0032259">
    <property type="term" value="P:methylation"/>
    <property type="evidence" value="ECO:0007669"/>
    <property type="project" value="UniProtKB-KW"/>
</dbReference>
<organism evidence="4 5">
    <name type="scientific">Actibacterium naphthalenivorans</name>
    <dbReference type="NCBI Taxonomy" id="1614693"/>
    <lineage>
        <taxon>Bacteria</taxon>
        <taxon>Pseudomonadati</taxon>
        <taxon>Pseudomonadota</taxon>
        <taxon>Alphaproteobacteria</taxon>
        <taxon>Rhodobacterales</taxon>
        <taxon>Roseobacteraceae</taxon>
        <taxon>Actibacterium</taxon>
    </lineage>
</organism>
<protein>
    <submittedName>
        <fullName evidence="4">Trans-aconitate methyltransferase</fullName>
    </submittedName>
</protein>
<keyword evidence="5" id="KW-1185">Reference proteome</keyword>
<feature type="domain" description="Methyltransferase" evidence="3">
    <location>
        <begin position="43"/>
        <end position="128"/>
    </location>
</feature>
<dbReference type="PANTHER" id="PTHR43861:SF1">
    <property type="entry name" value="TRANS-ACONITATE 2-METHYLTRANSFERASE"/>
    <property type="match status" value="1"/>
</dbReference>
<evidence type="ECO:0000256" key="2">
    <source>
        <dbReference type="ARBA" id="ARBA00022679"/>
    </source>
</evidence>